<evidence type="ECO:0000256" key="5">
    <source>
        <dbReference type="ARBA" id="ARBA00022692"/>
    </source>
</evidence>
<keyword evidence="11" id="KW-1185">Reference proteome</keyword>
<dbReference type="OrthoDB" id="9808686at2"/>
<protein>
    <submittedName>
        <fullName evidence="10">ABC-2 type transport system permease protein</fullName>
    </submittedName>
</protein>
<keyword evidence="5 8" id="KW-0812">Transmembrane</keyword>
<evidence type="ECO:0000256" key="8">
    <source>
        <dbReference type="SAM" id="Phobius"/>
    </source>
</evidence>
<feature type="domain" description="ABC transmembrane type-2" evidence="9">
    <location>
        <begin position="118"/>
        <end position="364"/>
    </location>
</feature>
<evidence type="ECO:0000256" key="1">
    <source>
        <dbReference type="ARBA" id="ARBA00004651"/>
    </source>
</evidence>
<comment type="similarity">
    <text evidence="2">Belongs to the ABC-2 integral membrane protein family.</text>
</comment>
<dbReference type="InterPro" id="IPR051449">
    <property type="entry name" value="ABC-2_transporter_component"/>
</dbReference>
<dbReference type="PANTHER" id="PTHR30294:SF29">
    <property type="entry name" value="MULTIDRUG ABC TRANSPORTER PERMEASE YBHS-RELATED"/>
    <property type="match status" value="1"/>
</dbReference>
<sequence length="369" mass="40694">MKLAASVIKTFKENIRDWKVLAMVLLFAPFFLLIMYLLYGRGATTYDLGILNLDEGNASTALIEMIDRKKGPDGSKLFNISHIATVDELEGRVKEKVIDIGMVLPPDYSTLPSVAHLYGSMNNVRYPVAAVMVADEVQKQGMAAAKITLPITISETFLERQLPMNEFDGYVPGLLTLAILMILFTATASIVKENDKKTLIRLKLSRLGAFHFLAAICIVQAFIAVGAMMLSYWTALGLGYSPSGNFGTVLLVGVLSSLSMVSISLVVASFLRTVFDVLTVGCFPFFILMFFSGSMFPLPKLPLFSIQGHSLGITDILPLTHTVNAFNKVLNYGAGWNEIKFDLFMILILTLVYFLAGLGLYQRRRLSWG</sequence>
<keyword evidence="3" id="KW-0813">Transport</keyword>
<feature type="transmembrane region" description="Helical" evidence="8">
    <location>
        <begin position="274"/>
        <end position="296"/>
    </location>
</feature>
<evidence type="ECO:0000259" key="9">
    <source>
        <dbReference type="PROSITE" id="PS51012"/>
    </source>
</evidence>
<evidence type="ECO:0000256" key="2">
    <source>
        <dbReference type="ARBA" id="ARBA00007783"/>
    </source>
</evidence>
<dbReference type="AlphaFoldDB" id="A0A369BEN0"/>
<feature type="transmembrane region" description="Helical" evidence="8">
    <location>
        <begin position="170"/>
        <end position="191"/>
    </location>
</feature>
<comment type="subcellular location">
    <subcellularLocation>
        <location evidence="1">Cell membrane</location>
        <topology evidence="1">Multi-pass membrane protein</topology>
    </subcellularLocation>
</comment>
<name>A0A369BEN0_9BACL</name>
<feature type="transmembrane region" description="Helical" evidence="8">
    <location>
        <begin position="212"/>
        <end position="234"/>
    </location>
</feature>
<dbReference type="GO" id="GO:0140359">
    <property type="term" value="F:ABC-type transporter activity"/>
    <property type="evidence" value="ECO:0007669"/>
    <property type="project" value="InterPro"/>
</dbReference>
<dbReference type="RefSeq" id="WP_114496977.1">
    <property type="nucleotide sequence ID" value="NZ_QPJW01000004.1"/>
</dbReference>
<reference evidence="10 11" key="1">
    <citation type="submission" date="2018-07" db="EMBL/GenBank/DDBJ databases">
        <title>Genomic Encyclopedia of Type Strains, Phase III (KMG-III): the genomes of soil and plant-associated and newly described type strains.</title>
        <authorList>
            <person name="Whitman W."/>
        </authorList>
    </citation>
    <scope>NUCLEOTIDE SEQUENCE [LARGE SCALE GENOMIC DNA]</scope>
    <source>
        <strain evidence="10 11">CECT 8333</strain>
    </source>
</reference>
<accession>A0A369BEN0</accession>
<keyword evidence="6 8" id="KW-1133">Transmembrane helix</keyword>
<evidence type="ECO:0000256" key="4">
    <source>
        <dbReference type="ARBA" id="ARBA00022475"/>
    </source>
</evidence>
<proteinExistence type="inferred from homology"/>
<gene>
    <name evidence="10" type="ORF">DFP94_104179</name>
</gene>
<keyword evidence="7 8" id="KW-0472">Membrane</keyword>
<dbReference type="Proteomes" id="UP000253090">
    <property type="component" value="Unassembled WGS sequence"/>
</dbReference>
<evidence type="ECO:0000313" key="10">
    <source>
        <dbReference type="EMBL" id="RCX19725.1"/>
    </source>
</evidence>
<evidence type="ECO:0000256" key="3">
    <source>
        <dbReference type="ARBA" id="ARBA00022448"/>
    </source>
</evidence>
<keyword evidence="4" id="KW-1003">Cell membrane</keyword>
<feature type="transmembrane region" description="Helical" evidence="8">
    <location>
        <begin position="20"/>
        <end position="39"/>
    </location>
</feature>
<evidence type="ECO:0000313" key="11">
    <source>
        <dbReference type="Proteomes" id="UP000253090"/>
    </source>
</evidence>
<evidence type="ECO:0000256" key="7">
    <source>
        <dbReference type="ARBA" id="ARBA00023136"/>
    </source>
</evidence>
<dbReference type="GO" id="GO:0005886">
    <property type="term" value="C:plasma membrane"/>
    <property type="evidence" value="ECO:0007669"/>
    <property type="project" value="UniProtKB-SubCell"/>
</dbReference>
<dbReference type="Pfam" id="PF12698">
    <property type="entry name" value="ABC2_membrane_3"/>
    <property type="match status" value="1"/>
</dbReference>
<dbReference type="InterPro" id="IPR047817">
    <property type="entry name" value="ABC2_TM_bact-type"/>
</dbReference>
<comment type="caution">
    <text evidence="10">The sequence shown here is derived from an EMBL/GenBank/DDBJ whole genome shotgun (WGS) entry which is preliminary data.</text>
</comment>
<feature type="transmembrane region" description="Helical" evidence="8">
    <location>
        <begin position="343"/>
        <end position="361"/>
    </location>
</feature>
<dbReference type="PANTHER" id="PTHR30294">
    <property type="entry name" value="MEMBRANE COMPONENT OF ABC TRANSPORTER YHHJ-RELATED"/>
    <property type="match status" value="1"/>
</dbReference>
<feature type="transmembrane region" description="Helical" evidence="8">
    <location>
        <begin position="246"/>
        <end position="267"/>
    </location>
</feature>
<dbReference type="EMBL" id="QPJW01000004">
    <property type="protein sequence ID" value="RCX19725.1"/>
    <property type="molecule type" value="Genomic_DNA"/>
</dbReference>
<evidence type="ECO:0000256" key="6">
    <source>
        <dbReference type="ARBA" id="ARBA00022989"/>
    </source>
</evidence>
<organism evidence="10 11">
    <name type="scientific">Fontibacillus phaseoli</name>
    <dbReference type="NCBI Taxonomy" id="1416533"/>
    <lineage>
        <taxon>Bacteria</taxon>
        <taxon>Bacillati</taxon>
        <taxon>Bacillota</taxon>
        <taxon>Bacilli</taxon>
        <taxon>Bacillales</taxon>
        <taxon>Paenibacillaceae</taxon>
        <taxon>Fontibacillus</taxon>
    </lineage>
</organism>
<dbReference type="PROSITE" id="PS51012">
    <property type="entry name" value="ABC_TM2"/>
    <property type="match status" value="1"/>
</dbReference>
<dbReference type="InterPro" id="IPR013525">
    <property type="entry name" value="ABC2_TM"/>
</dbReference>